<dbReference type="PROSITE" id="PS51847">
    <property type="entry name" value="SMP"/>
    <property type="match status" value="1"/>
</dbReference>
<evidence type="ECO:0000256" key="4">
    <source>
        <dbReference type="ARBA" id="ARBA00023121"/>
    </source>
</evidence>
<dbReference type="GO" id="GO:0005783">
    <property type="term" value="C:endoplasmic reticulum"/>
    <property type="evidence" value="ECO:0007669"/>
    <property type="project" value="TreeGrafter"/>
</dbReference>
<evidence type="ECO:0000313" key="9">
    <source>
        <dbReference type="EMBL" id="PSC76727.1"/>
    </source>
</evidence>
<gene>
    <name evidence="9" type="primary">g504</name>
    <name evidence="9" type="ORF">C2E20_0504</name>
</gene>
<dbReference type="InterPro" id="IPR045050">
    <property type="entry name" value="Synaptotagmin_plant"/>
</dbReference>
<dbReference type="EMBL" id="LHPF02000001">
    <property type="protein sequence ID" value="PSC76727.1"/>
    <property type="molecule type" value="Genomic_DNA"/>
</dbReference>
<keyword evidence="3" id="KW-0445">Lipid transport</keyword>
<dbReference type="AlphaFoldDB" id="A0A2P6VRM8"/>
<feature type="compositionally biased region" description="Polar residues" evidence="6">
    <location>
        <begin position="86"/>
        <end position="98"/>
    </location>
</feature>
<proteinExistence type="predicted"/>
<dbReference type="PANTHER" id="PTHR10774:SF190">
    <property type="entry name" value="C2 CALCIUM_LIPID-BINDING ENDONUCLEASE_EXONUCLEASE_PHOSPHATASE-RELATED"/>
    <property type="match status" value="1"/>
</dbReference>
<evidence type="ECO:0000256" key="2">
    <source>
        <dbReference type="ARBA" id="ARBA00022448"/>
    </source>
</evidence>
<accession>A0A2P6VRM8</accession>
<protein>
    <submittedName>
        <fullName evidence="9">Extended synaptotagmin-3</fullName>
    </submittedName>
</protein>
<evidence type="ECO:0000256" key="5">
    <source>
        <dbReference type="ARBA" id="ARBA00023136"/>
    </source>
</evidence>
<dbReference type="InterPro" id="IPR000008">
    <property type="entry name" value="C2_dom"/>
</dbReference>
<feature type="compositionally biased region" description="Acidic residues" evidence="6">
    <location>
        <begin position="112"/>
        <end position="121"/>
    </location>
</feature>
<feature type="domain" description="SMP-LTD" evidence="8">
    <location>
        <begin position="218"/>
        <end position="422"/>
    </location>
</feature>
<dbReference type="Pfam" id="PF00168">
    <property type="entry name" value="C2"/>
    <property type="match status" value="1"/>
</dbReference>
<dbReference type="PANTHER" id="PTHR10774">
    <property type="entry name" value="EXTENDED SYNAPTOTAGMIN-RELATED"/>
    <property type="match status" value="1"/>
</dbReference>
<comment type="subcellular location">
    <subcellularLocation>
        <location evidence="1">Membrane</location>
    </subcellularLocation>
</comment>
<feature type="compositionally biased region" description="Low complexity" evidence="6">
    <location>
        <begin position="43"/>
        <end position="63"/>
    </location>
</feature>
<name>A0A2P6VRM8_9CHLO</name>
<dbReference type="InterPro" id="IPR035892">
    <property type="entry name" value="C2_domain_sf"/>
</dbReference>
<reference evidence="9 10" key="1">
    <citation type="journal article" date="2018" name="Plant J.">
        <title>Genome sequences of Chlorella sorokiniana UTEX 1602 and Micractinium conductrix SAG 241.80: implications to maltose excretion by a green alga.</title>
        <authorList>
            <person name="Arriola M.B."/>
            <person name="Velmurugan N."/>
            <person name="Zhang Y."/>
            <person name="Plunkett M.H."/>
            <person name="Hondzo H."/>
            <person name="Barney B.M."/>
        </authorList>
    </citation>
    <scope>NUCLEOTIDE SEQUENCE [LARGE SCALE GENOMIC DNA]</scope>
    <source>
        <strain evidence="9 10">SAG 241.80</strain>
    </source>
</reference>
<evidence type="ECO:0000256" key="3">
    <source>
        <dbReference type="ARBA" id="ARBA00023055"/>
    </source>
</evidence>
<dbReference type="GO" id="GO:0006869">
    <property type="term" value="P:lipid transport"/>
    <property type="evidence" value="ECO:0007669"/>
    <property type="project" value="UniProtKB-KW"/>
</dbReference>
<feature type="compositionally biased region" description="Pro residues" evidence="6">
    <location>
        <begin position="74"/>
        <end position="84"/>
    </location>
</feature>
<keyword evidence="4" id="KW-0446">Lipid-binding</keyword>
<dbReference type="SUPFAM" id="SSF49562">
    <property type="entry name" value="C2 domain (Calcium/lipid-binding domain, CaLB)"/>
    <property type="match status" value="1"/>
</dbReference>
<evidence type="ECO:0000259" key="7">
    <source>
        <dbReference type="PROSITE" id="PS50004"/>
    </source>
</evidence>
<dbReference type="SMART" id="SM00239">
    <property type="entry name" value="C2"/>
    <property type="match status" value="1"/>
</dbReference>
<feature type="region of interest" description="Disordered" evidence="6">
    <location>
        <begin position="23"/>
        <end position="121"/>
    </location>
</feature>
<dbReference type="CDD" id="cd21677">
    <property type="entry name" value="SMP_SYT"/>
    <property type="match status" value="1"/>
</dbReference>
<evidence type="ECO:0000259" key="8">
    <source>
        <dbReference type="PROSITE" id="PS51847"/>
    </source>
</evidence>
<dbReference type="GO" id="GO:0016020">
    <property type="term" value="C:membrane"/>
    <property type="evidence" value="ECO:0007669"/>
    <property type="project" value="UniProtKB-SubCell"/>
</dbReference>
<sequence length="744" mass="79767">MAALGDAQGAGWTMSEGRVHVKHLPSSAAAQSPFGSPAPQPLTPAAAAAPGSPGWVAEPAAARAADEDEAPGGELPPLPEPPIVLPSSTAAGSVQEQQLGGGGYLRTQPGSAEEEEVQEGEVDALTGAPAGEEPGLLASIAGATAGAAASLAGVAAGVAAAAVPAARSVLGQAEPEEEADLEARHVVAERLTGLAAEAAAPAVPAAAAERPRRRGGAAGMDEDWISELVERLWPYMKAAAEQMAWETLPDILEQSEPSWIHDFNLKKFVLGDKEPDLSNIRVRMDDNDVMDDCFLDFDFEWRSDTDVELEIQVLPASMDKAWIPNFIEDKVKDLLTFTVGVEDASLRGSVRLVMRPLLKRVPVVGGVQVSLVRPPELDFDLTLGDSSSLPMEPALKSWIKQTLEDMVFKTYVAPDHYFLQIDAEAKDIECPTGVLSLEVVEAVKVPRMDFLTKSSPFIELYVRASQHRTTSTKSGTKHPRWNEHFSLPVHAPDVQELNLILFDYDWASANDEIGRAVLSLSDLPPGQERDLWLDVTSESQEELTAAKEGMGKRDRAMVAAAKPLRGQGTKGCRIRVKATYLAFSDAEEKLIARTRQRGGDMRAALESPEARSMHPMLRDLVLSGSVALRVPRAEGLPTSGMFGRASVKGVVSAAGQQKELPAVKASKRGSVEFDQPVELQLGPEAFNSAVMVELNKAGMFGGGSLGRVKLPVRDLLQRGHIEQSYRLDGGEGSVMLDATWQPYF</sequence>
<feature type="domain" description="C2" evidence="7">
    <location>
        <begin position="415"/>
        <end position="533"/>
    </location>
</feature>
<keyword evidence="2" id="KW-0813">Transport</keyword>
<evidence type="ECO:0000256" key="6">
    <source>
        <dbReference type="SAM" id="MobiDB-lite"/>
    </source>
</evidence>
<keyword evidence="5" id="KW-0472">Membrane</keyword>
<comment type="caution">
    <text evidence="9">The sequence shown here is derived from an EMBL/GenBank/DDBJ whole genome shotgun (WGS) entry which is preliminary data.</text>
</comment>
<evidence type="ECO:0000256" key="1">
    <source>
        <dbReference type="ARBA" id="ARBA00004370"/>
    </source>
</evidence>
<dbReference type="OrthoDB" id="67700at2759"/>
<dbReference type="InterPro" id="IPR031468">
    <property type="entry name" value="SMP_LBD"/>
</dbReference>
<organism evidence="9 10">
    <name type="scientific">Micractinium conductrix</name>
    <dbReference type="NCBI Taxonomy" id="554055"/>
    <lineage>
        <taxon>Eukaryota</taxon>
        <taxon>Viridiplantae</taxon>
        <taxon>Chlorophyta</taxon>
        <taxon>core chlorophytes</taxon>
        <taxon>Trebouxiophyceae</taxon>
        <taxon>Chlorellales</taxon>
        <taxon>Chlorellaceae</taxon>
        <taxon>Chlorella clade</taxon>
        <taxon>Micractinium</taxon>
    </lineage>
</organism>
<dbReference type="Gene3D" id="2.60.40.150">
    <property type="entry name" value="C2 domain"/>
    <property type="match status" value="1"/>
</dbReference>
<dbReference type="STRING" id="554055.A0A2P6VRM8"/>
<dbReference type="GO" id="GO:0008289">
    <property type="term" value="F:lipid binding"/>
    <property type="evidence" value="ECO:0007669"/>
    <property type="project" value="UniProtKB-KW"/>
</dbReference>
<dbReference type="Proteomes" id="UP000239649">
    <property type="component" value="Unassembled WGS sequence"/>
</dbReference>
<keyword evidence="10" id="KW-1185">Reference proteome</keyword>
<evidence type="ECO:0000313" key="10">
    <source>
        <dbReference type="Proteomes" id="UP000239649"/>
    </source>
</evidence>
<dbReference type="PROSITE" id="PS50004">
    <property type="entry name" value="C2"/>
    <property type="match status" value="1"/>
</dbReference>
<dbReference type="CDD" id="cd00030">
    <property type="entry name" value="C2"/>
    <property type="match status" value="1"/>
</dbReference>